<feature type="region of interest" description="Disordered" evidence="1">
    <location>
        <begin position="131"/>
        <end position="155"/>
    </location>
</feature>
<keyword evidence="3" id="KW-1185">Reference proteome</keyword>
<dbReference type="AlphaFoldDB" id="A0A9N9H0P9"/>
<dbReference type="OrthoDB" id="2427805at2759"/>
<accession>A0A9N9H0P9</accession>
<protein>
    <submittedName>
        <fullName evidence="2">15812_t:CDS:1</fullName>
    </submittedName>
</protein>
<feature type="compositionally biased region" description="Basic residues" evidence="1">
    <location>
        <begin position="511"/>
        <end position="522"/>
    </location>
</feature>
<name>A0A9N9H0P9_9GLOM</name>
<comment type="caution">
    <text evidence="2">The sequence shown here is derived from an EMBL/GenBank/DDBJ whole genome shotgun (WGS) entry which is preliminary data.</text>
</comment>
<reference evidence="2" key="1">
    <citation type="submission" date="2021-06" db="EMBL/GenBank/DDBJ databases">
        <authorList>
            <person name="Kallberg Y."/>
            <person name="Tangrot J."/>
            <person name="Rosling A."/>
        </authorList>
    </citation>
    <scope>NUCLEOTIDE SEQUENCE</scope>
    <source>
        <strain evidence="2">UK204</strain>
    </source>
</reference>
<evidence type="ECO:0000256" key="1">
    <source>
        <dbReference type="SAM" id="MobiDB-lite"/>
    </source>
</evidence>
<feature type="region of interest" description="Disordered" evidence="1">
    <location>
        <begin position="505"/>
        <end position="547"/>
    </location>
</feature>
<sequence>VERNGMEYFNETNPNEWSLNGYLKWRSKFKDFSNKVYEHSVFHDLIKKISDQGGAGSRTAKLILKNWKDEKDSLEVNSFWNNCEEIDQQSERKRKIWKIESADWDYLHTRDQQLSKHVKIIRENRCKHLDQDEYNQKSDDEESSEPKSDLDDNEKVMIDEQTEQDLTKIDDNNSLKKSFKEKYDKMEDDWKWKLSCTGRVVEDVIYENISNFASEHLLHSFIIDVDDPMITGIFFPAEIDEIESTNVKEEQELSNELYENLTRYYDKKSVVEIRKIIREANLGCSNFEIETLAYSIYSLVRQYELNPRGFSLGHYENWYNVNIWGPVIDRIYDDIPNIDIVRGESSSLASSDRKNRNRTTNTRKKMGRRGDAIIRKCSSGIRHEFGGSEVGSHYEGQNATKWLNESGLKLPKMLRDMFVSLCKSVDWDLEKMNNVETVGYIHGGSVLMIITLDLPAGYIHRLSKSDLYNIPEDIESFNKALELITAVWKSKKQVVRTMELLQENEKDSSKRLKNVSIRKRSNRTNNQTSKPKKILPDNQNTPKKTKK</sequence>
<dbReference type="EMBL" id="CAJVPQ010004330">
    <property type="protein sequence ID" value="CAG8649163.1"/>
    <property type="molecule type" value="Genomic_DNA"/>
</dbReference>
<gene>
    <name evidence="2" type="ORF">FCALED_LOCUS10973</name>
</gene>
<proteinExistence type="predicted"/>
<evidence type="ECO:0000313" key="3">
    <source>
        <dbReference type="Proteomes" id="UP000789570"/>
    </source>
</evidence>
<feature type="non-terminal residue" evidence="2">
    <location>
        <position position="547"/>
    </location>
</feature>
<evidence type="ECO:0000313" key="2">
    <source>
        <dbReference type="EMBL" id="CAG8649163.1"/>
    </source>
</evidence>
<dbReference type="Proteomes" id="UP000789570">
    <property type="component" value="Unassembled WGS sequence"/>
</dbReference>
<feature type="compositionally biased region" description="Polar residues" evidence="1">
    <location>
        <begin position="537"/>
        <end position="547"/>
    </location>
</feature>
<organism evidence="2 3">
    <name type="scientific">Funneliformis caledonium</name>
    <dbReference type="NCBI Taxonomy" id="1117310"/>
    <lineage>
        <taxon>Eukaryota</taxon>
        <taxon>Fungi</taxon>
        <taxon>Fungi incertae sedis</taxon>
        <taxon>Mucoromycota</taxon>
        <taxon>Glomeromycotina</taxon>
        <taxon>Glomeromycetes</taxon>
        <taxon>Glomerales</taxon>
        <taxon>Glomeraceae</taxon>
        <taxon>Funneliformis</taxon>
    </lineage>
</organism>